<keyword evidence="4" id="KW-0680">Restriction system</keyword>
<organism evidence="8 9">
    <name type="scientific">Glutamicibacter mishrai</name>
    <dbReference type="NCBI Taxonomy" id="1775880"/>
    <lineage>
        <taxon>Bacteria</taxon>
        <taxon>Bacillati</taxon>
        <taxon>Actinomycetota</taxon>
        <taxon>Actinomycetes</taxon>
        <taxon>Micrococcales</taxon>
        <taxon>Micrococcaceae</taxon>
        <taxon>Glutamicibacter</taxon>
    </lineage>
</organism>
<dbReference type="EMBL" id="CP032549">
    <property type="protein sequence ID" value="QIV86844.1"/>
    <property type="molecule type" value="Genomic_DNA"/>
</dbReference>
<keyword evidence="1 5" id="KW-0489">Methyltransferase</keyword>
<dbReference type="Proteomes" id="UP000502331">
    <property type="component" value="Chromosome"/>
</dbReference>
<dbReference type="PANTHER" id="PTHR10629">
    <property type="entry name" value="CYTOSINE-SPECIFIC METHYLTRANSFERASE"/>
    <property type="match status" value="1"/>
</dbReference>
<dbReference type="Gene3D" id="3.90.120.10">
    <property type="entry name" value="DNA Methylase, subunit A, domain 2"/>
    <property type="match status" value="1"/>
</dbReference>
<dbReference type="Pfam" id="PF00145">
    <property type="entry name" value="DNA_methylase"/>
    <property type="match status" value="2"/>
</dbReference>
<keyword evidence="9" id="KW-1185">Reference proteome</keyword>
<dbReference type="PROSITE" id="PS00094">
    <property type="entry name" value="C5_MTASE_1"/>
    <property type="match status" value="1"/>
</dbReference>
<dbReference type="InterPro" id="IPR029063">
    <property type="entry name" value="SAM-dependent_MTases_sf"/>
</dbReference>
<keyword evidence="3 5" id="KW-0949">S-adenosyl-L-methionine</keyword>
<dbReference type="EC" id="2.1.1.37" evidence="7"/>
<gene>
    <name evidence="8" type="ORF">D3791_06655</name>
</gene>
<name>A0A6H0SHR2_9MICC</name>
<dbReference type="SUPFAM" id="SSF53335">
    <property type="entry name" value="S-adenosyl-L-methionine-dependent methyltransferases"/>
    <property type="match status" value="1"/>
</dbReference>
<dbReference type="InterPro" id="IPR001525">
    <property type="entry name" value="C5_MeTfrase"/>
</dbReference>
<dbReference type="NCBIfam" id="TIGR00675">
    <property type="entry name" value="dcm"/>
    <property type="match status" value="1"/>
</dbReference>
<evidence type="ECO:0000256" key="7">
    <source>
        <dbReference type="RuleBase" id="RU000417"/>
    </source>
</evidence>
<comment type="catalytic activity">
    <reaction evidence="7">
        <text>a 2'-deoxycytidine in DNA + S-adenosyl-L-methionine = a 5-methyl-2'-deoxycytidine in DNA + S-adenosyl-L-homocysteine + H(+)</text>
        <dbReference type="Rhea" id="RHEA:13681"/>
        <dbReference type="Rhea" id="RHEA-COMP:11369"/>
        <dbReference type="Rhea" id="RHEA-COMP:11370"/>
        <dbReference type="ChEBI" id="CHEBI:15378"/>
        <dbReference type="ChEBI" id="CHEBI:57856"/>
        <dbReference type="ChEBI" id="CHEBI:59789"/>
        <dbReference type="ChEBI" id="CHEBI:85452"/>
        <dbReference type="ChEBI" id="CHEBI:85454"/>
        <dbReference type="EC" id="2.1.1.37"/>
    </reaction>
</comment>
<dbReference type="GO" id="GO:0044027">
    <property type="term" value="P:negative regulation of gene expression via chromosomal CpG island methylation"/>
    <property type="evidence" value="ECO:0007669"/>
    <property type="project" value="TreeGrafter"/>
</dbReference>
<evidence type="ECO:0000256" key="5">
    <source>
        <dbReference type="PROSITE-ProRule" id="PRU01016"/>
    </source>
</evidence>
<accession>A0A6H0SHR2</accession>
<protein>
    <recommendedName>
        <fullName evidence="7">Cytosine-specific methyltransferase</fullName>
        <ecNumber evidence="7">2.1.1.37</ecNumber>
    </recommendedName>
</protein>
<dbReference type="REBASE" id="391427">
    <property type="entry name" value="M.GmiS552ORF6655P"/>
</dbReference>
<dbReference type="Gene3D" id="3.40.50.150">
    <property type="entry name" value="Vaccinia Virus protein VP39"/>
    <property type="match status" value="1"/>
</dbReference>
<sequence length="538" mass="60521">MYVHEEGNLRQFIELFAGCGGMSLGLQSKNFDLVLANELSPMAAETFALNHLGIDLSKTTSAGSNKVSWLASNHSIDNLDKRLRENPYETRTADAGGYSDINDEDLVHGRHLIIGSIVQLNEFLEQELNANIPLKDKLTVDLVSGGPPCQSFSMAGLRQKDNHRNRLPWEFARFVGLTRPKIALLENVSGILRAFKEGGNEFHAWIEVSKAFASIGYAPICIHVNAKYVGLPQNRPRFIMLALRRDVLDKLLRTPLNDAEKEALELALESLSSSFRWDQMKYWDVSNSADAGFFLGDLFGSFFTHRTSTEWVPSQSALQDLEISSKSESPQSSYVQKINILFGHKLSSTKTNTQLRKHTNKVKQRFRVYQVLENVGIRSLFSAICNENDPQVLKILTAPLLKEEFLFEGNSLRTPRDMNEVVDLFKKLKTKKHTQRALVRSAPAPAALSIPDDCCHYSETELRTLSVREVARLQSFPDSFEFKSKVTTGGMNRKFEVPQYTQAGNAVPPLLARAAGTSINTILERIETIETESLKRRW</sequence>
<dbReference type="PROSITE" id="PS51679">
    <property type="entry name" value="SAM_MT_C5"/>
    <property type="match status" value="1"/>
</dbReference>
<dbReference type="PANTHER" id="PTHR10629:SF52">
    <property type="entry name" value="DNA (CYTOSINE-5)-METHYLTRANSFERASE 1"/>
    <property type="match status" value="1"/>
</dbReference>
<evidence type="ECO:0000256" key="4">
    <source>
        <dbReference type="ARBA" id="ARBA00022747"/>
    </source>
</evidence>
<keyword evidence="2 5" id="KW-0808">Transferase</keyword>
<dbReference type="GO" id="GO:0032259">
    <property type="term" value="P:methylation"/>
    <property type="evidence" value="ECO:0007669"/>
    <property type="project" value="UniProtKB-KW"/>
</dbReference>
<comment type="similarity">
    <text evidence="5 6">Belongs to the class I-like SAM-binding methyltransferase superfamily. C5-methyltransferase family.</text>
</comment>
<proteinExistence type="inferred from homology"/>
<evidence type="ECO:0000256" key="6">
    <source>
        <dbReference type="RuleBase" id="RU000416"/>
    </source>
</evidence>
<evidence type="ECO:0000256" key="2">
    <source>
        <dbReference type="ARBA" id="ARBA00022679"/>
    </source>
</evidence>
<dbReference type="PRINTS" id="PR00105">
    <property type="entry name" value="C5METTRFRASE"/>
</dbReference>
<dbReference type="AlphaFoldDB" id="A0A6H0SHR2"/>
<evidence type="ECO:0000313" key="8">
    <source>
        <dbReference type="EMBL" id="QIV86844.1"/>
    </source>
</evidence>
<dbReference type="InterPro" id="IPR050390">
    <property type="entry name" value="C5-Methyltransferase"/>
</dbReference>
<dbReference type="GO" id="GO:0003886">
    <property type="term" value="F:DNA (cytosine-5-)-methyltransferase activity"/>
    <property type="evidence" value="ECO:0007669"/>
    <property type="project" value="UniProtKB-EC"/>
</dbReference>
<evidence type="ECO:0000256" key="1">
    <source>
        <dbReference type="ARBA" id="ARBA00022603"/>
    </source>
</evidence>
<dbReference type="InterPro" id="IPR018117">
    <property type="entry name" value="C5_DNA_meth_AS"/>
</dbReference>
<feature type="active site" evidence="5">
    <location>
        <position position="149"/>
    </location>
</feature>
<dbReference type="GO" id="GO:0009307">
    <property type="term" value="P:DNA restriction-modification system"/>
    <property type="evidence" value="ECO:0007669"/>
    <property type="project" value="UniProtKB-KW"/>
</dbReference>
<evidence type="ECO:0000256" key="3">
    <source>
        <dbReference type="ARBA" id="ARBA00022691"/>
    </source>
</evidence>
<dbReference type="GO" id="GO:0003677">
    <property type="term" value="F:DNA binding"/>
    <property type="evidence" value="ECO:0007669"/>
    <property type="project" value="TreeGrafter"/>
</dbReference>
<reference evidence="8 9" key="1">
    <citation type="submission" date="2018-09" db="EMBL/GenBank/DDBJ databases">
        <title>Glutamicibacter mishrai S5-52T (LMG 29155T = KCTC 39846T).</title>
        <authorList>
            <person name="Das S.K."/>
        </authorList>
    </citation>
    <scope>NUCLEOTIDE SEQUENCE [LARGE SCALE GENOMIC DNA]</scope>
    <source>
        <strain evidence="8 9">S5-52</strain>
    </source>
</reference>
<evidence type="ECO:0000313" key="9">
    <source>
        <dbReference type="Proteomes" id="UP000502331"/>
    </source>
</evidence>